<dbReference type="InterPro" id="IPR041588">
    <property type="entry name" value="Integrase_H2C2"/>
</dbReference>
<protein>
    <recommendedName>
        <fullName evidence="1">Integrase zinc-binding domain-containing protein</fullName>
    </recommendedName>
</protein>
<dbReference type="PANTHER" id="PTHR48475">
    <property type="entry name" value="RIBONUCLEASE H"/>
    <property type="match status" value="1"/>
</dbReference>
<evidence type="ECO:0000259" key="1">
    <source>
        <dbReference type="Pfam" id="PF17921"/>
    </source>
</evidence>
<sequence length="457" mass="51510">MDMPTPLAGITASLPIKEVILLPIHVQVNPSVTETSTCNTIEANQADDQEWTEDIISYLRTSTLPEEPKQAHKIRVQAARFTLIEGHLYKQSFTGPYLRCLNHSKALYVLAELHEGVCGNHSGGRSLAHKAHSQGYYWPTMKKDAAAYVRKCDKCQRHAPIPHVPSETLKPISGPWPFAQWGMDIVGPYQPQLRRKNSCSSPRITSVNGWKLKHTLASKTNMSPKFLFGTKHPEFILHTALSSKQWTSRGHKQDPNNCLKKEARASQKEVGRGATQCPVGLSNHTRIVDRKHSLRPRIRNLNWADKVRETASIRMADYQQRAAAHYNRKFQANWEGPYIVSKTSESGAYHLQKLDGTPLLRPWNVLWTTDTERNNSKSYKKKSSLGRLAAQLFLLTQGNRRDVLFDTMLLHAATDLFKASTLSSEALRAADKLASACSNLEHNSSSPLTRWETKAFM</sequence>
<proteinExistence type="predicted"/>
<name>A0A438FQ44_VITVI</name>
<dbReference type="PANTHER" id="PTHR48475:SF2">
    <property type="entry name" value="RIBONUCLEASE H"/>
    <property type="match status" value="1"/>
</dbReference>
<accession>A0A438FQ44</accession>
<dbReference type="Proteomes" id="UP000288805">
    <property type="component" value="Unassembled WGS sequence"/>
</dbReference>
<dbReference type="Gene3D" id="1.10.340.70">
    <property type="match status" value="1"/>
</dbReference>
<gene>
    <name evidence="2" type="ORF">CK203_058942</name>
</gene>
<evidence type="ECO:0000313" key="3">
    <source>
        <dbReference type="Proteomes" id="UP000288805"/>
    </source>
</evidence>
<dbReference type="EMBL" id="QGNW01000788">
    <property type="protein sequence ID" value="RVW62086.1"/>
    <property type="molecule type" value="Genomic_DNA"/>
</dbReference>
<feature type="domain" description="Integrase zinc-binding" evidence="1">
    <location>
        <begin position="103"/>
        <end position="159"/>
    </location>
</feature>
<dbReference type="AlphaFoldDB" id="A0A438FQ44"/>
<evidence type="ECO:0000313" key="2">
    <source>
        <dbReference type="EMBL" id="RVW62086.1"/>
    </source>
</evidence>
<organism evidence="2 3">
    <name type="scientific">Vitis vinifera</name>
    <name type="common">Grape</name>
    <dbReference type="NCBI Taxonomy" id="29760"/>
    <lineage>
        <taxon>Eukaryota</taxon>
        <taxon>Viridiplantae</taxon>
        <taxon>Streptophyta</taxon>
        <taxon>Embryophyta</taxon>
        <taxon>Tracheophyta</taxon>
        <taxon>Spermatophyta</taxon>
        <taxon>Magnoliopsida</taxon>
        <taxon>eudicotyledons</taxon>
        <taxon>Gunneridae</taxon>
        <taxon>Pentapetalae</taxon>
        <taxon>rosids</taxon>
        <taxon>Vitales</taxon>
        <taxon>Vitaceae</taxon>
        <taxon>Viteae</taxon>
        <taxon>Vitis</taxon>
    </lineage>
</organism>
<dbReference type="Pfam" id="PF17921">
    <property type="entry name" value="Integrase_H2C2"/>
    <property type="match status" value="1"/>
</dbReference>
<comment type="caution">
    <text evidence="2">The sequence shown here is derived from an EMBL/GenBank/DDBJ whole genome shotgun (WGS) entry which is preliminary data.</text>
</comment>
<reference evidence="2 3" key="1">
    <citation type="journal article" date="2018" name="PLoS Genet.">
        <title>Population sequencing reveals clonal diversity and ancestral inbreeding in the grapevine cultivar Chardonnay.</title>
        <authorList>
            <person name="Roach M.J."/>
            <person name="Johnson D.L."/>
            <person name="Bohlmann J."/>
            <person name="van Vuuren H.J."/>
            <person name="Jones S.J."/>
            <person name="Pretorius I.S."/>
            <person name="Schmidt S.A."/>
            <person name="Borneman A.R."/>
        </authorList>
    </citation>
    <scope>NUCLEOTIDE SEQUENCE [LARGE SCALE GENOMIC DNA]</scope>
    <source>
        <strain evidence="3">cv. Chardonnay</strain>
        <tissue evidence="2">Leaf</tissue>
    </source>
</reference>